<protein>
    <recommendedName>
        <fullName evidence="4">Secreted protein</fullName>
    </recommendedName>
</protein>
<reference evidence="2 3" key="1">
    <citation type="submission" date="2018-09" db="EMBL/GenBank/DDBJ databases">
        <title>Genomic investigation of the strawberry pathogen Phytophthora fragariae indicates pathogenicity is determined by transcriptional variation in three key races.</title>
        <authorList>
            <person name="Adams T.M."/>
            <person name="Armitage A.D."/>
            <person name="Sobczyk M.K."/>
            <person name="Bates H.J."/>
            <person name="Dunwell J.M."/>
            <person name="Nellist C.F."/>
            <person name="Harrison R.J."/>
        </authorList>
    </citation>
    <scope>NUCLEOTIDE SEQUENCE [LARGE SCALE GENOMIC DNA]</scope>
    <source>
        <strain evidence="2 3">NOV-77</strain>
    </source>
</reference>
<comment type="caution">
    <text evidence="2">The sequence shown here is derived from an EMBL/GenBank/DDBJ whole genome shotgun (WGS) entry which is preliminary data.</text>
</comment>
<dbReference type="Proteomes" id="UP000486351">
    <property type="component" value="Unassembled WGS sequence"/>
</dbReference>
<evidence type="ECO:0008006" key="4">
    <source>
        <dbReference type="Google" id="ProtNLM"/>
    </source>
</evidence>
<organism evidence="2 3">
    <name type="scientific">Phytophthora fragariae</name>
    <dbReference type="NCBI Taxonomy" id="53985"/>
    <lineage>
        <taxon>Eukaryota</taxon>
        <taxon>Sar</taxon>
        <taxon>Stramenopiles</taxon>
        <taxon>Oomycota</taxon>
        <taxon>Peronosporomycetes</taxon>
        <taxon>Peronosporales</taxon>
        <taxon>Peronosporaceae</taxon>
        <taxon>Phytophthora</taxon>
    </lineage>
</organism>
<accession>A0A6G0QHH7</accession>
<evidence type="ECO:0000313" key="2">
    <source>
        <dbReference type="EMBL" id="KAE9286979.1"/>
    </source>
</evidence>
<evidence type="ECO:0000256" key="1">
    <source>
        <dbReference type="SAM" id="SignalP"/>
    </source>
</evidence>
<proteinExistence type="predicted"/>
<feature type="signal peptide" evidence="1">
    <location>
        <begin position="1"/>
        <end position="19"/>
    </location>
</feature>
<dbReference type="EMBL" id="QXFY01003256">
    <property type="protein sequence ID" value="KAE9286979.1"/>
    <property type="molecule type" value="Genomic_DNA"/>
</dbReference>
<feature type="chain" id="PRO_5026022879" description="Secreted protein" evidence="1">
    <location>
        <begin position="20"/>
        <end position="64"/>
    </location>
</feature>
<name>A0A6G0QHH7_9STRA</name>
<sequence length="64" mass="7174">MCSFTWRNTVLWLSHLVWCGTRSCRRPGAESSSPGCSLSPSVVSVWRTSVQSDEMSPVRRRCVA</sequence>
<keyword evidence="1" id="KW-0732">Signal</keyword>
<evidence type="ECO:0000313" key="3">
    <source>
        <dbReference type="Proteomes" id="UP000486351"/>
    </source>
</evidence>
<gene>
    <name evidence="2" type="ORF">PF008_g26536</name>
</gene>
<dbReference type="AlphaFoldDB" id="A0A6G0QHH7"/>